<evidence type="ECO:0000313" key="2">
    <source>
        <dbReference type="Proteomes" id="UP000693946"/>
    </source>
</evidence>
<dbReference type="Proteomes" id="UP000693946">
    <property type="component" value="Unassembled WGS sequence"/>
</dbReference>
<reference evidence="1 2" key="1">
    <citation type="journal article" date="2021" name="Sci. Rep.">
        <title>Chromosome anchoring in Senegalese sole (Solea senegalensis) reveals sex-associated markers and genome rearrangements in flatfish.</title>
        <authorList>
            <person name="Guerrero-Cozar I."/>
            <person name="Gomez-Garrido J."/>
            <person name="Berbel C."/>
            <person name="Martinez-Blanch J.F."/>
            <person name="Alioto T."/>
            <person name="Claros M.G."/>
            <person name="Gagnaire P.A."/>
            <person name="Manchado M."/>
        </authorList>
    </citation>
    <scope>NUCLEOTIDE SEQUENCE [LARGE SCALE GENOMIC DNA]</scope>
    <source>
        <strain evidence="1">Sse05_10M</strain>
    </source>
</reference>
<evidence type="ECO:0000313" key="1">
    <source>
        <dbReference type="EMBL" id="KAG7454146.1"/>
    </source>
</evidence>
<gene>
    <name evidence="1" type="ORF">JOB18_026413</name>
</gene>
<sequence length="91" mass="10489">MCTDEPPAAFCLHGWRLRHNEVSLSSEEHIESTLQVECHLCCRLQLVTTDFIKTNERTLNNGAFETEKSSIILQRSQTWTKILGEKKKRDG</sequence>
<proteinExistence type="predicted"/>
<keyword evidence="2" id="KW-1185">Reference proteome</keyword>
<comment type="caution">
    <text evidence="1">The sequence shown here is derived from an EMBL/GenBank/DDBJ whole genome shotgun (WGS) entry which is preliminary data.</text>
</comment>
<name>A0AAV6PE64_SOLSE</name>
<accession>A0AAV6PE64</accession>
<dbReference type="AlphaFoldDB" id="A0AAV6PE64"/>
<dbReference type="EMBL" id="JAGKHQ010001652">
    <property type="protein sequence ID" value="KAG7454146.1"/>
    <property type="molecule type" value="Genomic_DNA"/>
</dbReference>
<protein>
    <submittedName>
        <fullName evidence="1">Uncharacterized protein</fullName>
    </submittedName>
</protein>
<organism evidence="1 2">
    <name type="scientific">Solea senegalensis</name>
    <name type="common">Senegalese sole</name>
    <dbReference type="NCBI Taxonomy" id="28829"/>
    <lineage>
        <taxon>Eukaryota</taxon>
        <taxon>Metazoa</taxon>
        <taxon>Chordata</taxon>
        <taxon>Craniata</taxon>
        <taxon>Vertebrata</taxon>
        <taxon>Euteleostomi</taxon>
        <taxon>Actinopterygii</taxon>
        <taxon>Neopterygii</taxon>
        <taxon>Teleostei</taxon>
        <taxon>Neoteleostei</taxon>
        <taxon>Acanthomorphata</taxon>
        <taxon>Carangaria</taxon>
        <taxon>Pleuronectiformes</taxon>
        <taxon>Pleuronectoidei</taxon>
        <taxon>Soleidae</taxon>
        <taxon>Solea</taxon>
    </lineage>
</organism>